<dbReference type="EC" id="3.6.4.13" evidence="3"/>
<sequence>MEAEASVIGFGEENDDVSDLKKGNKSNASGKKQGGFHVFGLSHQVVKGIQKKGYKIPTPIQRKTIPLVLEGRDVVAMARTGSGKTACFLIPLFEKLKRRSLKTGVRALILSPTRELAIQTLKFLKEIGKFTGIRSAIVLGGDAMESQFSAIHNNPEVIVATPGRFLHVCVEMSLKLNSIEYIVFDEADRLFEMGFGEQLREIVQRLPENRQTLLFSATLPKVLVEFARAGLVDPVLVRLDVESKLPTTLGLSFVCCNTDEKDAALLCLLKHAIHRDSQTIIFAATRHHVEYIYKMLQLAGITSTYIYSNLDPTARKINAAKFQTRKVKTMVVTDVAARGIDIPHLDAVINYNFPEKPKLFVHRVGRCARAGRDGHAYSLVSSGETCYLLDLLLFLGRPLNLIKPGKPHDDENAVGCIPKILIEEEISKVNSLLEFNSDLSSQLRVSKNAYKQYLRSRTGASRESVKRVKEVDWSDVGPLKIFATSDQSEIAKANFISQMKQYRPNGTIFEIGQNSSSEVYTVMKQKREKHKTKITNHHEKKTLRNEERETISQRPDFSLEGSNVNDIASTFNSVITGMKRKREFNERRPENLEIKKKAVEKDENFIPYRPADAHTETGLAVNNFGQEATRAVLDLTGDCDEALRKSGRAKKIWDKKRGKMVGVDTNSKVGKVKSESGAWIPATYKSGRYEQWVESNKVDAQNSDESDNEDETNKTAKFKNNNIHTHWGRHNAKLQKQKKTDLKRPEQILKQRKLKAKMEMKNKRKNKKKSRR</sequence>
<evidence type="ECO:0000256" key="8">
    <source>
        <dbReference type="ARBA" id="ARBA00022884"/>
    </source>
</evidence>
<dbReference type="PROSITE" id="PS00039">
    <property type="entry name" value="DEAD_ATP_HELICASE"/>
    <property type="match status" value="1"/>
</dbReference>
<dbReference type="OrthoDB" id="10261375at2759"/>
<keyword evidence="4 12" id="KW-0547">Nucleotide-binding</keyword>
<dbReference type="SMR" id="A0A482XCG6"/>
<comment type="similarity">
    <text evidence="2">Belongs to the DEAD box helicase family. DDX54/DBP10 subfamily.</text>
</comment>
<dbReference type="CDD" id="cd18787">
    <property type="entry name" value="SF2_C_DEAD"/>
    <property type="match status" value="1"/>
</dbReference>
<evidence type="ECO:0000256" key="5">
    <source>
        <dbReference type="ARBA" id="ARBA00022801"/>
    </source>
</evidence>
<dbReference type="GO" id="GO:0010468">
    <property type="term" value="P:regulation of gene expression"/>
    <property type="evidence" value="ECO:0007669"/>
    <property type="project" value="UniProtKB-ARBA"/>
</dbReference>
<dbReference type="FunFam" id="3.40.50.300:FF:000865">
    <property type="entry name" value="ATP-dependent RNA helicase DDX54"/>
    <property type="match status" value="1"/>
</dbReference>
<evidence type="ECO:0000256" key="13">
    <source>
        <dbReference type="SAM" id="MobiDB-lite"/>
    </source>
</evidence>
<dbReference type="GO" id="GO:0016887">
    <property type="term" value="F:ATP hydrolysis activity"/>
    <property type="evidence" value="ECO:0007669"/>
    <property type="project" value="RHEA"/>
</dbReference>
<dbReference type="InterPro" id="IPR014001">
    <property type="entry name" value="Helicase_ATP-bd"/>
</dbReference>
<reference evidence="17 18" key="1">
    <citation type="journal article" date="2017" name="Gigascience">
        <title>Genome sequence of the small brown planthopper, Laodelphax striatellus.</title>
        <authorList>
            <person name="Zhu J."/>
            <person name="Jiang F."/>
            <person name="Wang X."/>
            <person name="Yang P."/>
            <person name="Bao Y."/>
            <person name="Zhao W."/>
            <person name="Wang W."/>
            <person name="Lu H."/>
            <person name="Wang Q."/>
            <person name="Cui N."/>
            <person name="Li J."/>
            <person name="Chen X."/>
            <person name="Luo L."/>
            <person name="Yu J."/>
            <person name="Kang L."/>
            <person name="Cui F."/>
        </authorList>
    </citation>
    <scope>NUCLEOTIDE SEQUENCE [LARGE SCALE GENOMIC DNA]</scope>
    <source>
        <strain evidence="17">Lst14</strain>
    </source>
</reference>
<dbReference type="CDD" id="cd17959">
    <property type="entry name" value="DEADc_DDX54"/>
    <property type="match status" value="1"/>
</dbReference>
<evidence type="ECO:0000313" key="18">
    <source>
        <dbReference type="Proteomes" id="UP000291343"/>
    </source>
</evidence>
<dbReference type="InterPro" id="IPR033517">
    <property type="entry name" value="DDX54/DBP10_DEAD-box_helicase"/>
</dbReference>
<dbReference type="STRING" id="195883.A0A482XCG6"/>
<dbReference type="FunCoup" id="A0A482XCG6">
    <property type="interactions" value="2018"/>
</dbReference>
<keyword evidence="5 12" id="KW-0378">Hydrolase</keyword>
<feature type="compositionally biased region" description="Basic residues" evidence="13">
    <location>
        <begin position="762"/>
        <end position="772"/>
    </location>
</feature>
<organism evidence="17 18">
    <name type="scientific">Laodelphax striatellus</name>
    <name type="common">Small brown planthopper</name>
    <name type="synonym">Delphax striatella</name>
    <dbReference type="NCBI Taxonomy" id="195883"/>
    <lineage>
        <taxon>Eukaryota</taxon>
        <taxon>Metazoa</taxon>
        <taxon>Ecdysozoa</taxon>
        <taxon>Arthropoda</taxon>
        <taxon>Hexapoda</taxon>
        <taxon>Insecta</taxon>
        <taxon>Pterygota</taxon>
        <taxon>Neoptera</taxon>
        <taxon>Paraneoptera</taxon>
        <taxon>Hemiptera</taxon>
        <taxon>Auchenorrhyncha</taxon>
        <taxon>Fulgoroidea</taxon>
        <taxon>Delphacidae</taxon>
        <taxon>Criomorphinae</taxon>
        <taxon>Laodelphax</taxon>
    </lineage>
</organism>
<dbReference type="Pfam" id="PF00270">
    <property type="entry name" value="DEAD"/>
    <property type="match status" value="1"/>
</dbReference>
<accession>A0A482XCG6</accession>
<dbReference type="GO" id="GO:0005829">
    <property type="term" value="C:cytosol"/>
    <property type="evidence" value="ECO:0007669"/>
    <property type="project" value="TreeGrafter"/>
</dbReference>
<dbReference type="PROSITE" id="PS51195">
    <property type="entry name" value="Q_MOTIF"/>
    <property type="match status" value="1"/>
</dbReference>
<dbReference type="Pfam" id="PF08147">
    <property type="entry name" value="DBP10CT"/>
    <property type="match status" value="1"/>
</dbReference>
<protein>
    <recommendedName>
        <fullName evidence="3">RNA helicase</fullName>
        <ecNumber evidence="3">3.6.4.13</ecNumber>
    </recommendedName>
</protein>
<feature type="compositionally biased region" description="Basic residues" evidence="13">
    <location>
        <begin position="726"/>
        <end position="737"/>
    </location>
</feature>
<dbReference type="Gene3D" id="3.40.50.300">
    <property type="entry name" value="P-loop containing nucleotide triphosphate hydrolases"/>
    <property type="match status" value="2"/>
</dbReference>
<comment type="caution">
    <text evidence="17">The sequence shown here is derived from an EMBL/GenBank/DDBJ whole genome shotgun (WGS) entry which is preliminary data.</text>
</comment>
<dbReference type="SMART" id="SM00487">
    <property type="entry name" value="DEXDc"/>
    <property type="match status" value="1"/>
</dbReference>
<keyword evidence="6 12" id="KW-0347">Helicase</keyword>
<comment type="catalytic activity">
    <reaction evidence="10">
        <text>ATP + H2O = ADP + phosphate + H(+)</text>
        <dbReference type="Rhea" id="RHEA:13065"/>
        <dbReference type="ChEBI" id="CHEBI:15377"/>
        <dbReference type="ChEBI" id="CHEBI:15378"/>
        <dbReference type="ChEBI" id="CHEBI:30616"/>
        <dbReference type="ChEBI" id="CHEBI:43474"/>
        <dbReference type="ChEBI" id="CHEBI:456216"/>
        <dbReference type="EC" id="3.6.4.13"/>
    </reaction>
</comment>
<evidence type="ECO:0000256" key="7">
    <source>
        <dbReference type="ARBA" id="ARBA00022840"/>
    </source>
</evidence>
<keyword evidence="9" id="KW-0539">Nucleus</keyword>
<comment type="subcellular location">
    <subcellularLocation>
        <location evidence="1">Nucleus</location>
        <location evidence="1">Nucleolus</location>
    </subcellularLocation>
</comment>
<dbReference type="InterPro" id="IPR001650">
    <property type="entry name" value="Helicase_C-like"/>
</dbReference>
<feature type="domain" description="DEAD-box RNA helicase Q" evidence="16">
    <location>
        <begin position="34"/>
        <end position="62"/>
    </location>
</feature>
<evidence type="ECO:0000256" key="10">
    <source>
        <dbReference type="ARBA" id="ARBA00047984"/>
    </source>
</evidence>
<evidence type="ECO:0000256" key="9">
    <source>
        <dbReference type="ARBA" id="ARBA00023242"/>
    </source>
</evidence>
<dbReference type="SMART" id="SM00490">
    <property type="entry name" value="HELICc"/>
    <property type="match status" value="1"/>
</dbReference>
<keyword evidence="7 12" id="KW-0067">ATP-binding</keyword>
<keyword evidence="8" id="KW-0694">RNA-binding</keyword>
<dbReference type="PROSITE" id="PS51194">
    <property type="entry name" value="HELICASE_CTER"/>
    <property type="match status" value="1"/>
</dbReference>
<evidence type="ECO:0000259" key="15">
    <source>
        <dbReference type="PROSITE" id="PS51194"/>
    </source>
</evidence>
<dbReference type="InterPro" id="IPR027417">
    <property type="entry name" value="P-loop_NTPase"/>
</dbReference>
<dbReference type="EMBL" id="QKKF02012654">
    <property type="protein sequence ID" value="RZF43524.1"/>
    <property type="molecule type" value="Genomic_DNA"/>
</dbReference>
<evidence type="ECO:0000313" key="17">
    <source>
        <dbReference type="EMBL" id="RZF43524.1"/>
    </source>
</evidence>
<evidence type="ECO:0000259" key="14">
    <source>
        <dbReference type="PROSITE" id="PS51192"/>
    </source>
</evidence>
<feature type="domain" description="Helicase C-terminal" evidence="15">
    <location>
        <begin position="264"/>
        <end position="413"/>
    </location>
</feature>
<dbReference type="SUPFAM" id="SSF52540">
    <property type="entry name" value="P-loop containing nucleoside triphosphate hydrolases"/>
    <property type="match status" value="2"/>
</dbReference>
<evidence type="ECO:0000256" key="2">
    <source>
        <dbReference type="ARBA" id="ARBA00010379"/>
    </source>
</evidence>
<dbReference type="Pfam" id="PF00271">
    <property type="entry name" value="Helicase_C"/>
    <property type="match status" value="1"/>
</dbReference>
<dbReference type="GO" id="GO:0003724">
    <property type="term" value="F:RNA helicase activity"/>
    <property type="evidence" value="ECO:0007669"/>
    <property type="project" value="UniProtKB-EC"/>
</dbReference>
<feature type="region of interest" description="Disordered" evidence="13">
    <location>
        <begin position="696"/>
        <end position="772"/>
    </location>
</feature>
<feature type="domain" description="Helicase ATP-binding" evidence="14">
    <location>
        <begin position="65"/>
        <end position="237"/>
    </location>
</feature>
<dbReference type="PANTHER" id="PTHR47959">
    <property type="entry name" value="ATP-DEPENDENT RNA HELICASE RHLE-RELATED"/>
    <property type="match status" value="1"/>
</dbReference>
<dbReference type="GO" id="GO:0005524">
    <property type="term" value="F:ATP binding"/>
    <property type="evidence" value="ECO:0007669"/>
    <property type="project" value="UniProtKB-KW"/>
</dbReference>
<evidence type="ECO:0000256" key="12">
    <source>
        <dbReference type="RuleBase" id="RU000492"/>
    </source>
</evidence>
<dbReference type="InterPro" id="IPR000629">
    <property type="entry name" value="RNA-helicase_DEAD-box_CS"/>
</dbReference>
<dbReference type="PROSITE" id="PS51192">
    <property type="entry name" value="HELICASE_ATP_BIND_1"/>
    <property type="match status" value="1"/>
</dbReference>
<dbReference type="InParanoid" id="A0A482XCG6"/>
<evidence type="ECO:0000256" key="3">
    <source>
        <dbReference type="ARBA" id="ARBA00012552"/>
    </source>
</evidence>
<gene>
    <name evidence="17" type="ORF">LSTR_LSTR013048</name>
</gene>
<dbReference type="GO" id="GO:0003723">
    <property type="term" value="F:RNA binding"/>
    <property type="evidence" value="ECO:0007669"/>
    <property type="project" value="UniProtKB-KW"/>
</dbReference>
<dbReference type="PANTHER" id="PTHR47959:SF8">
    <property type="entry name" value="RNA HELICASE"/>
    <property type="match status" value="1"/>
</dbReference>
<dbReference type="SMART" id="SM01123">
    <property type="entry name" value="DBP10CT"/>
    <property type="match status" value="1"/>
</dbReference>
<dbReference type="GO" id="GO:0005730">
    <property type="term" value="C:nucleolus"/>
    <property type="evidence" value="ECO:0007669"/>
    <property type="project" value="UniProtKB-SubCell"/>
</dbReference>
<name>A0A482XCG6_LAOST</name>
<dbReference type="InterPro" id="IPR050079">
    <property type="entry name" value="DEAD_box_RNA_helicase"/>
</dbReference>
<evidence type="ECO:0000256" key="11">
    <source>
        <dbReference type="PROSITE-ProRule" id="PRU00552"/>
    </source>
</evidence>
<feature type="compositionally biased region" description="Basic and acidic residues" evidence="13">
    <location>
        <begin position="738"/>
        <end position="749"/>
    </location>
</feature>
<evidence type="ECO:0000256" key="6">
    <source>
        <dbReference type="ARBA" id="ARBA00022806"/>
    </source>
</evidence>
<proteinExistence type="inferred from homology"/>
<dbReference type="Proteomes" id="UP000291343">
    <property type="component" value="Unassembled WGS sequence"/>
</dbReference>
<dbReference type="InterPro" id="IPR012541">
    <property type="entry name" value="DBP10_C"/>
</dbReference>
<keyword evidence="18" id="KW-1185">Reference proteome</keyword>
<dbReference type="AlphaFoldDB" id="A0A482XCG6"/>
<evidence type="ECO:0000256" key="1">
    <source>
        <dbReference type="ARBA" id="ARBA00004604"/>
    </source>
</evidence>
<feature type="short sequence motif" description="Q motif" evidence="11">
    <location>
        <begin position="34"/>
        <end position="62"/>
    </location>
</feature>
<evidence type="ECO:0000259" key="16">
    <source>
        <dbReference type="PROSITE" id="PS51195"/>
    </source>
</evidence>
<dbReference type="InterPro" id="IPR011545">
    <property type="entry name" value="DEAD/DEAH_box_helicase_dom"/>
</dbReference>
<evidence type="ECO:0000256" key="4">
    <source>
        <dbReference type="ARBA" id="ARBA00022741"/>
    </source>
</evidence>
<dbReference type="InterPro" id="IPR014014">
    <property type="entry name" value="RNA_helicase_DEAD_Q_motif"/>
</dbReference>